<reference evidence="2" key="1">
    <citation type="submission" date="2022-12" db="EMBL/GenBank/DDBJ databases">
        <authorList>
            <person name="Petersen C."/>
        </authorList>
    </citation>
    <scope>NUCLEOTIDE SEQUENCE</scope>
    <source>
        <strain evidence="2">IBT 30728</strain>
    </source>
</reference>
<dbReference type="RefSeq" id="XP_056789804.1">
    <property type="nucleotide sequence ID" value="XM_056934610.1"/>
</dbReference>
<reference evidence="2" key="2">
    <citation type="journal article" date="2023" name="IMA Fungus">
        <title>Comparative genomic study of the Penicillium genus elucidates a diverse pangenome and 15 lateral gene transfer events.</title>
        <authorList>
            <person name="Petersen C."/>
            <person name="Sorensen T."/>
            <person name="Nielsen M.R."/>
            <person name="Sondergaard T.E."/>
            <person name="Sorensen J.L."/>
            <person name="Fitzpatrick D.A."/>
            <person name="Frisvad J.C."/>
            <person name="Nielsen K.L."/>
        </authorList>
    </citation>
    <scope>NUCLEOTIDE SEQUENCE</scope>
    <source>
        <strain evidence="2">IBT 30728</strain>
    </source>
</reference>
<evidence type="ECO:0000313" key="2">
    <source>
        <dbReference type="EMBL" id="KAJ5485020.1"/>
    </source>
</evidence>
<dbReference type="GeneID" id="81624859"/>
<gene>
    <name evidence="2" type="ORF">N7539_005008</name>
</gene>
<evidence type="ECO:0000256" key="1">
    <source>
        <dbReference type="SAM" id="MobiDB-lite"/>
    </source>
</evidence>
<comment type="caution">
    <text evidence="2">The sequence shown here is derived from an EMBL/GenBank/DDBJ whole genome shotgun (WGS) entry which is preliminary data.</text>
</comment>
<proteinExistence type="predicted"/>
<feature type="region of interest" description="Disordered" evidence="1">
    <location>
        <begin position="1"/>
        <end position="20"/>
    </location>
</feature>
<protein>
    <submittedName>
        <fullName evidence="2">Uncharacterized protein</fullName>
    </submittedName>
</protein>
<accession>A0A9W9X7C4</accession>
<name>A0A9W9X7C4_9EURO</name>
<evidence type="ECO:0000313" key="3">
    <source>
        <dbReference type="Proteomes" id="UP001148312"/>
    </source>
</evidence>
<dbReference type="EMBL" id="JAPWDQ010000005">
    <property type="protein sequence ID" value="KAJ5485020.1"/>
    <property type="molecule type" value="Genomic_DNA"/>
</dbReference>
<sequence>MDETLKRPSHSQDGSGIDNGNIEFLECDARLEGGPNQVEWRMLSPSMDSGVPQKVELGKSSELHLWECDLRREPQVSKWERWGDQVECGRWSSGLNRRVP</sequence>
<keyword evidence="3" id="KW-1185">Reference proteome</keyword>
<dbReference type="AlphaFoldDB" id="A0A9W9X7C4"/>
<dbReference type="Proteomes" id="UP001148312">
    <property type="component" value="Unassembled WGS sequence"/>
</dbReference>
<organism evidence="2 3">
    <name type="scientific">Penicillium diatomitis</name>
    <dbReference type="NCBI Taxonomy" id="2819901"/>
    <lineage>
        <taxon>Eukaryota</taxon>
        <taxon>Fungi</taxon>
        <taxon>Dikarya</taxon>
        <taxon>Ascomycota</taxon>
        <taxon>Pezizomycotina</taxon>
        <taxon>Eurotiomycetes</taxon>
        <taxon>Eurotiomycetidae</taxon>
        <taxon>Eurotiales</taxon>
        <taxon>Aspergillaceae</taxon>
        <taxon>Penicillium</taxon>
    </lineage>
</organism>